<evidence type="ECO:0000313" key="1">
    <source>
        <dbReference type="EMBL" id="MBX41033.1"/>
    </source>
</evidence>
<name>A0A2P2NF11_RHIMU</name>
<sequence length="25" mass="2918">MGKAKYGPLYKLQSILNKILIKYSF</sequence>
<proteinExistence type="predicted"/>
<protein>
    <submittedName>
        <fullName evidence="1">Uncharacterized protein</fullName>
    </submittedName>
</protein>
<dbReference type="AlphaFoldDB" id="A0A2P2NF11"/>
<reference evidence="1" key="1">
    <citation type="submission" date="2018-02" db="EMBL/GenBank/DDBJ databases">
        <title>Rhizophora mucronata_Transcriptome.</title>
        <authorList>
            <person name="Meera S.P."/>
            <person name="Sreeshan A."/>
            <person name="Augustine A."/>
        </authorList>
    </citation>
    <scope>NUCLEOTIDE SEQUENCE</scope>
    <source>
        <tissue evidence="1">Leaf</tissue>
    </source>
</reference>
<accession>A0A2P2NF11</accession>
<dbReference type="EMBL" id="GGEC01060549">
    <property type="protein sequence ID" value="MBX41033.1"/>
    <property type="molecule type" value="Transcribed_RNA"/>
</dbReference>
<organism evidence="1">
    <name type="scientific">Rhizophora mucronata</name>
    <name type="common">Asiatic mangrove</name>
    <dbReference type="NCBI Taxonomy" id="61149"/>
    <lineage>
        <taxon>Eukaryota</taxon>
        <taxon>Viridiplantae</taxon>
        <taxon>Streptophyta</taxon>
        <taxon>Embryophyta</taxon>
        <taxon>Tracheophyta</taxon>
        <taxon>Spermatophyta</taxon>
        <taxon>Magnoliopsida</taxon>
        <taxon>eudicotyledons</taxon>
        <taxon>Gunneridae</taxon>
        <taxon>Pentapetalae</taxon>
        <taxon>rosids</taxon>
        <taxon>fabids</taxon>
        <taxon>Malpighiales</taxon>
        <taxon>Rhizophoraceae</taxon>
        <taxon>Rhizophora</taxon>
    </lineage>
</organism>